<dbReference type="InterPro" id="IPR007284">
    <property type="entry name" value="Ground-like_dom"/>
</dbReference>
<evidence type="ECO:0000313" key="4">
    <source>
        <dbReference type="WBParaSite" id="HPBE_0000817801-mRNA-1"/>
    </source>
</evidence>
<organism evidence="3 4">
    <name type="scientific">Heligmosomoides polygyrus</name>
    <name type="common">Parasitic roundworm</name>
    <dbReference type="NCBI Taxonomy" id="6339"/>
    <lineage>
        <taxon>Eukaryota</taxon>
        <taxon>Metazoa</taxon>
        <taxon>Ecdysozoa</taxon>
        <taxon>Nematoda</taxon>
        <taxon>Chromadorea</taxon>
        <taxon>Rhabditida</taxon>
        <taxon>Rhabditina</taxon>
        <taxon>Rhabditomorpha</taxon>
        <taxon>Strongyloidea</taxon>
        <taxon>Heligmosomidae</taxon>
        <taxon>Heligmosomoides</taxon>
    </lineage>
</organism>
<evidence type="ECO:0000259" key="1">
    <source>
        <dbReference type="Pfam" id="PF04155"/>
    </source>
</evidence>
<reference evidence="4" key="2">
    <citation type="submission" date="2019-09" db="UniProtKB">
        <authorList>
            <consortium name="WormBaseParasite"/>
        </authorList>
    </citation>
    <scope>IDENTIFICATION</scope>
</reference>
<dbReference type="Pfam" id="PF04155">
    <property type="entry name" value="Ground-like"/>
    <property type="match status" value="1"/>
</dbReference>
<name>A0A183FLL8_HELPZ</name>
<accession>A0A183FLL8</accession>
<evidence type="ECO:0000313" key="3">
    <source>
        <dbReference type="Proteomes" id="UP000050761"/>
    </source>
</evidence>
<sequence length="138" mass="15119">MFFLICEGWGFSQYYSFPPFRATPETLPWLETSSVGECFVLSTVGGTTTAVATTNIPSSTRMAEKGVNRNATVWSCGKMSASSSASKQLLYSAMVGEFPGRIANVICSRHSFSYIVVTSPIYCEHRKSPITCFAFLQP</sequence>
<proteinExistence type="predicted"/>
<accession>A0A3P7YEE9</accession>
<dbReference type="OrthoDB" id="5825670at2759"/>
<dbReference type="AlphaFoldDB" id="A0A183FLL8"/>
<dbReference type="Proteomes" id="UP000050761">
    <property type="component" value="Unassembled WGS sequence"/>
</dbReference>
<dbReference type="EMBL" id="UZAH01026080">
    <property type="protein sequence ID" value="VDO75279.1"/>
    <property type="molecule type" value="Genomic_DNA"/>
</dbReference>
<dbReference type="WBParaSite" id="HPBE_0000817801-mRNA-1">
    <property type="protein sequence ID" value="HPBE_0000817801-mRNA-1"/>
    <property type="gene ID" value="HPBE_0000817801"/>
</dbReference>
<keyword evidence="3" id="KW-1185">Reference proteome</keyword>
<evidence type="ECO:0000313" key="2">
    <source>
        <dbReference type="EMBL" id="VDO75279.1"/>
    </source>
</evidence>
<reference evidence="2 3" key="1">
    <citation type="submission" date="2018-11" db="EMBL/GenBank/DDBJ databases">
        <authorList>
            <consortium name="Pathogen Informatics"/>
        </authorList>
    </citation>
    <scope>NUCLEOTIDE SEQUENCE [LARGE SCALE GENOMIC DNA]</scope>
</reference>
<feature type="domain" description="Ground-like" evidence="1">
    <location>
        <begin position="79"/>
        <end position="135"/>
    </location>
</feature>
<gene>
    <name evidence="2" type="ORF">HPBE_LOCUS8179</name>
</gene>
<protein>
    <submittedName>
        <fullName evidence="4">Ground-like domain-containing protein</fullName>
    </submittedName>
</protein>